<feature type="binding site" evidence="7">
    <location>
        <position position="131"/>
    </location>
    <ligand>
        <name>[2Fe-2S] cluster</name>
        <dbReference type="ChEBI" id="CHEBI:190135"/>
    </ligand>
</feature>
<dbReference type="KEGG" id="gti:FXF46_02195"/>
<evidence type="ECO:0000256" key="7">
    <source>
        <dbReference type="PIRSR" id="PIRSR000216-1"/>
    </source>
</evidence>
<sequence>MSTADLPLPDDLRQEILNLAGSEHRPRAASVSALRLVQARFHWISDRHLAEVAQLLNMSTADLDGVATYFNLLFRKPVGQHVFMICDSVCCWIMGCKDLSDHLCKKLNIRPGETTPDGAITLLPIVCLGHCDRAPVMLFDETVHEDVDMATLDRLIAEAQETPR</sequence>
<dbReference type="GO" id="GO:0051537">
    <property type="term" value="F:2 iron, 2 sulfur cluster binding"/>
    <property type="evidence" value="ECO:0007669"/>
    <property type="project" value="UniProtKB-KW"/>
</dbReference>
<dbReference type="Proteomes" id="UP000323560">
    <property type="component" value="Chromosome"/>
</dbReference>
<dbReference type="AlphaFoldDB" id="A0AAP9JHA9"/>
<keyword evidence="2 7" id="KW-0001">2Fe-2S</keyword>
<evidence type="ECO:0000313" key="9">
    <source>
        <dbReference type="Proteomes" id="UP000323560"/>
    </source>
</evidence>
<dbReference type="InterPro" id="IPR041921">
    <property type="entry name" value="NuoE_N"/>
</dbReference>
<dbReference type="InterPro" id="IPR002023">
    <property type="entry name" value="NuoE-like"/>
</dbReference>
<organism evidence="8 9">
    <name type="scientific">Gluconobacter thailandicus</name>
    <dbReference type="NCBI Taxonomy" id="257438"/>
    <lineage>
        <taxon>Bacteria</taxon>
        <taxon>Pseudomonadati</taxon>
        <taxon>Pseudomonadota</taxon>
        <taxon>Alphaproteobacteria</taxon>
        <taxon>Acetobacterales</taxon>
        <taxon>Acetobacteraceae</taxon>
        <taxon>Gluconobacter</taxon>
    </lineage>
</organism>
<dbReference type="PANTHER" id="PTHR10371:SF3">
    <property type="entry name" value="NADH DEHYDROGENASE [UBIQUINONE] FLAVOPROTEIN 2, MITOCHONDRIAL"/>
    <property type="match status" value="1"/>
</dbReference>
<evidence type="ECO:0000256" key="4">
    <source>
        <dbReference type="ARBA" id="ARBA00023004"/>
    </source>
</evidence>
<dbReference type="Pfam" id="PF01257">
    <property type="entry name" value="2Fe-2S_thioredx"/>
    <property type="match status" value="1"/>
</dbReference>
<evidence type="ECO:0000313" key="8">
    <source>
        <dbReference type="EMBL" id="QEH95209.1"/>
    </source>
</evidence>
<dbReference type="InterPro" id="IPR036249">
    <property type="entry name" value="Thioredoxin-like_sf"/>
</dbReference>
<dbReference type="RefSeq" id="WP_061509949.1">
    <property type="nucleotide sequence ID" value="NZ_CP043043.1"/>
</dbReference>
<keyword evidence="3 7" id="KW-0479">Metal-binding</keyword>
<proteinExistence type="inferred from homology"/>
<evidence type="ECO:0000256" key="1">
    <source>
        <dbReference type="ARBA" id="ARBA00010643"/>
    </source>
</evidence>
<dbReference type="PANTHER" id="PTHR10371">
    <property type="entry name" value="NADH DEHYDROGENASE UBIQUINONE FLAVOPROTEIN 2, MITOCHONDRIAL"/>
    <property type="match status" value="1"/>
</dbReference>
<evidence type="ECO:0000256" key="3">
    <source>
        <dbReference type="ARBA" id="ARBA00022723"/>
    </source>
</evidence>
<dbReference type="PIRSF" id="PIRSF000216">
    <property type="entry name" value="NADH_DH_24kDa"/>
    <property type="match status" value="1"/>
</dbReference>
<dbReference type="GO" id="GO:0003954">
    <property type="term" value="F:NADH dehydrogenase activity"/>
    <property type="evidence" value="ECO:0007669"/>
    <property type="project" value="TreeGrafter"/>
</dbReference>
<comment type="cofactor">
    <cofactor evidence="7">
        <name>[2Fe-2S] cluster</name>
        <dbReference type="ChEBI" id="CHEBI:190135"/>
    </cofactor>
    <text evidence="7">Binds 1 [2Fe-2S] cluster.</text>
</comment>
<name>A0AAP9JHA9_GLUTH</name>
<dbReference type="InterPro" id="IPR042128">
    <property type="entry name" value="NuoE_dom"/>
</dbReference>
<dbReference type="GO" id="GO:0046872">
    <property type="term" value="F:metal ion binding"/>
    <property type="evidence" value="ECO:0007669"/>
    <property type="project" value="UniProtKB-KW"/>
</dbReference>
<evidence type="ECO:0000256" key="6">
    <source>
        <dbReference type="ARBA" id="ARBA00034078"/>
    </source>
</evidence>
<dbReference type="Gene3D" id="1.10.10.1590">
    <property type="entry name" value="NADH-quinone oxidoreductase subunit E"/>
    <property type="match status" value="1"/>
</dbReference>
<accession>A0AAP9JHA9</accession>
<dbReference type="SUPFAM" id="SSF52833">
    <property type="entry name" value="Thioredoxin-like"/>
    <property type="match status" value="1"/>
</dbReference>
<reference evidence="8 9" key="1">
    <citation type="submission" date="2019-08" db="EMBL/GenBank/DDBJ databases">
        <title>Gluconobacter frateurii HD924 genome.</title>
        <authorList>
            <person name="Liu Y."/>
            <person name="Zhang P."/>
        </authorList>
    </citation>
    <scope>NUCLEOTIDE SEQUENCE [LARGE SCALE GENOMIC DNA]</scope>
    <source>
        <strain evidence="8 9">HD924</strain>
    </source>
</reference>
<feature type="binding site" evidence="7">
    <location>
        <position position="86"/>
    </location>
    <ligand>
        <name>[2Fe-2S] cluster</name>
        <dbReference type="ChEBI" id="CHEBI:190135"/>
    </ligand>
</feature>
<dbReference type="Gene3D" id="3.40.30.10">
    <property type="entry name" value="Glutaredoxin"/>
    <property type="match status" value="1"/>
</dbReference>
<gene>
    <name evidence="8" type="primary">nuoE</name>
    <name evidence="8" type="ORF">FXF46_02195</name>
</gene>
<keyword evidence="8" id="KW-0560">Oxidoreductase</keyword>
<comment type="cofactor">
    <cofactor evidence="6">
        <name>[2Fe-2S] cluster</name>
        <dbReference type="ChEBI" id="CHEBI:190135"/>
    </cofactor>
</comment>
<evidence type="ECO:0000256" key="5">
    <source>
        <dbReference type="ARBA" id="ARBA00023014"/>
    </source>
</evidence>
<evidence type="ECO:0000256" key="2">
    <source>
        <dbReference type="ARBA" id="ARBA00022714"/>
    </source>
</evidence>
<comment type="similarity">
    <text evidence="1">Belongs to the complex I 24 kDa subunit family.</text>
</comment>
<feature type="binding site" evidence="7">
    <location>
        <position position="91"/>
    </location>
    <ligand>
        <name>[2Fe-2S] cluster</name>
        <dbReference type="ChEBI" id="CHEBI:190135"/>
    </ligand>
</feature>
<protein>
    <submittedName>
        <fullName evidence="8">NADH-quinone oxidoreductase subunit NuoE</fullName>
        <ecNumber evidence="8">1.6.5.11</ecNumber>
    </submittedName>
</protein>
<dbReference type="EC" id="1.6.5.11" evidence="8"/>
<keyword evidence="4 7" id="KW-0408">Iron</keyword>
<feature type="binding site" evidence="7">
    <location>
        <position position="127"/>
    </location>
    <ligand>
        <name>[2Fe-2S] cluster</name>
        <dbReference type="ChEBI" id="CHEBI:190135"/>
    </ligand>
</feature>
<dbReference type="EMBL" id="CP043043">
    <property type="protein sequence ID" value="QEH95209.1"/>
    <property type="molecule type" value="Genomic_DNA"/>
</dbReference>
<dbReference type="CDD" id="cd03064">
    <property type="entry name" value="TRX_Fd_NuoE"/>
    <property type="match status" value="1"/>
</dbReference>
<dbReference type="NCBIfam" id="NF005722">
    <property type="entry name" value="PRK07539.1-2"/>
    <property type="match status" value="1"/>
</dbReference>
<keyword evidence="5 7" id="KW-0411">Iron-sulfur</keyword>